<name>A0AAV7TJA1_PLEWA</name>
<protein>
    <submittedName>
        <fullName evidence="1">Uncharacterized protein</fullName>
    </submittedName>
</protein>
<dbReference type="AlphaFoldDB" id="A0AAV7TJA1"/>
<evidence type="ECO:0000313" key="1">
    <source>
        <dbReference type="EMBL" id="KAJ1176695.1"/>
    </source>
</evidence>
<comment type="caution">
    <text evidence="1">The sequence shown here is derived from an EMBL/GenBank/DDBJ whole genome shotgun (WGS) entry which is preliminary data.</text>
</comment>
<reference evidence="1" key="1">
    <citation type="journal article" date="2022" name="bioRxiv">
        <title>Sequencing and chromosome-scale assembly of the giantPleurodeles waltlgenome.</title>
        <authorList>
            <person name="Brown T."/>
            <person name="Elewa A."/>
            <person name="Iarovenko S."/>
            <person name="Subramanian E."/>
            <person name="Araus A.J."/>
            <person name="Petzold A."/>
            <person name="Susuki M."/>
            <person name="Suzuki K.-i.T."/>
            <person name="Hayashi T."/>
            <person name="Toyoda A."/>
            <person name="Oliveira C."/>
            <person name="Osipova E."/>
            <person name="Leigh N.D."/>
            <person name="Simon A."/>
            <person name="Yun M.H."/>
        </authorList>
    </citation>
    <scope>NUCLEOTIDE SEQUENCE</scope>
    <source>
        <strain evidence="1">20211129_DDA</strain>
        <tissue evidence="1">Liver</tissue>
    </source>
</reference>
<gene>
    <name evidence="1" type="ORF">NDU88_001963</name>
</gene>
<proteinExistence type="predicted"/>
<evidence type="ECO:0000313" key="2">
    <source>
        <dbReference type="Proteomes" id="UP001066276"/>
    </source>
</evidence>
<keyword evidence="2" id="KW-1185">Reference proteome</keyword>
<organism evidence="1 2">
    <name type="scientific">Pleurodeles waltl</name>
    <name type="common">Iberian ribbed newt</name>
    <dbReference type="NCBI Taxonomy" id="8319"/>
    <lineage>
        <taxon>Eukaryota</taxon>
        <taxon>Metazoa</taxon>
        <taxon>Chordata</taxon>
        <taxon>Craniata</taxon>
        <taxon>Vertebrata</taxon>
        <taxon>Euteleostomi</taxon>
        <taxon>Amphibia</taxon>
        <taxon>Batrachia</taxon>
        <taxon>Caudata</taxon>
        <taxon>Salamandroidea</taxon>
        <taxon>Salamandridae</taxon>
        <taxon>Pleurodelinae</taxon>
        <taxon>Pleurodeles</taxon>
    </lineage>
</organism>
<accession>A0AAV7TJA1</accession>
<sequence length="178" mass="19316">MLNTGSRRTKCAVPRSNQLVVLLPMATVWFVAGERMWAKLYSAESLPVPPGVTDCTVKLPEDAFDVAFPFEESSLGAACGLPGRGHCGVASLTKRSPAALWRASWEMPMKDERAGARCLSGVTAGSRHLKKRSPAVDGIPWCACLQGMPWEDPRCESSCAEHARCLLLIANHYGLGRF</sequence>
<dbReference type="Proteomes" id="UP001066276">
    <property type="component" value="Chromosome 3_2"/>
</dbReference>
<dbReference type="EMBL" id="JANPWB010000006">
    <property type="protein sequence ID" value="KAJ1176695.1"/>
    <property type="molecule type" value="Genomic_DNA"/>
</dbReference>